<gene>
    <name evidence="2" type="ORF">HHI36_015073</name>
</gene>
<evidence type="ECO:0000256" key="1">
    <source>
        <dbReference type="SAM" id="MobiDB-lite"/>
    </source>
</evidence>
<protein>
    <submittedName>
        <fullName evidence="2">Uncharacterized protein</fullName>
    </submittedName>
</protein>
<proteinExistence type="predicted"/>
<accession>A0ABD2N4I7</accession>
<dbReference type="AlphaFoldDB" id="A0ABD2N4I7"/>
<feature type="compositionally biased region" description="Basic and acidic residues" evidence="1">
    <location>
        <begin position="1"/>
        <end position="15"/>
    </location>
</feature>
<evidence type="ECO:0000313" key="3">
    <source>
        <dbReference type="Proteomes" id="UP001516400"/>
    </source>
</evidence>
<organism evidence="2 3">
    <name type="scientific">Cryptolaemus montrouzieri</name>
    <dbReference type="NCBI Taxonomy" id="559131"/>
    <lineage>
        <taxon>Eukaryota</taxon>
        <taxon>Metazoa</taxon>
        <taxon>Ecdysozoa</taxon>
        <taxon>Arthropoda</taxon>
        <taxon>Hexapoda</taxon>
        <taxon>Insecta</taxon>
        <taxon>Pterygota</taxon>
        <taxon>Neoptera</taxon>
        <taxon>Endopterygota</taxon>
        <taxon>Coleoptera</taxon>
        <taxon>Polyphaga</taxon>
        <taxon>Cucujiformia</taxon>
        <taxon>Coccinelloidea</taxon>
        <taxon>Coccinellidae</taxon>
        <taxon>Scymninae</taxon>
        <taxon>Scymnini</taxon>
        <taxon>Cryptolaemus</taxon>
    </lineage>
</organism>
<comment type="caution">
    <text evidence="2">The sequence shown here is derived from an EMBL/GenBank/DDBJ whole genome shotgun (WGS) entry which is preliminary data.</text>
</comment>
<evidence type="ECO:0000313" key="2">
    <source>
        <dbReference type="EMBL" id="KAL3273643.1"/>
    </source>
</evidence>
<name>A0ABD2N4I7_9CUCU</name>
<reference evidence="2 3" key="1">
    <citation type="journal article" date="2021" name="BMC Biol.">
        <title>Horizontally acquired antibacterial genes associated with adaptive radiation of ladybird beetles.</title>
        <authorList>
            <person name="Li H.S."/>
            <person name="Tang X.F."/>
            <person name="Huang Y.H."/>
            <person name="Xu Z.Y."/>
            <person name="Chen M.L."/>
            <person name="Du X.Y."/>
            <person name="Qiu B.Y."/>
            <person name="Chen P.T."/>
            <person name="Zhang W."/>
            <person name="Slipinski A."/>
            <person name="Escalona H.E."/>
            <person name="Waterhouse R.M."/>
            <person name="Zwick A."/>
            <person name="Pang H."/>
        </authorList>
    </citation>
    <scope>NUCLEOTIDE SEQUENCE [LARGE SCALE GENOMIC DNA]</scope>
    <source>
        <strain evidence="2">SYSU2018</strain>
    </source>
</reference>
<dbReference type="EMBL" id="JABFTP020000062">
    <property type="protein sequence ID" value="KAL3273643.1"/>
    <property type="molecule type" value="Genomic_DNA"/>
</dbReference>
<keyword evidence="3" id="KW-1185">Reference proteome</keyword>
<sequence>MEKMAQGMEEAKSNREASGVQGMDVSEKIIGEMMEKRRGDTNILLTNVEESKAGSAIERKAEDTEFVRATSLAKLNVNSDNIRVLSRDEVVNVLKNKKLLHQE</sequence>
<feature type="region of interest" description="Disordered" evidence="1">
    <location>
        <begin position="1"/>
        <end position="23"/>
    </location>
</feature>
<dbReference type="Proteomes" id="UP001516400">
    <property type="component" value="Unassembled WGS sequence"/>
</dbReference>